<dbReference type="GO" id="GO:0042054">
    <property type="term" value="F:histone methyltransferase activity"/>
    <property type="evidence" value="ECO:0007669"/>
    <property type="project" value="InterPro"/>
</dbReference>
<dbReference type="GO" id="GO:0005694">
    <property type="term" value="C:chromosome"/>
    <property type="evidence" value="ECO:0007669"/>
    <property type="project" value="UniProtKB-SubCell"/>
</dbReference>
<dbReference type="InterPro" id="IPR001214">
    <property type="entry name" value="SET_dom"/>
</dbReference>
<dbReference type="EMBL" id="JAUUTY010000448">
    <property type="protein sequence ID" value="KAK1601396.1"/>
    <property type="molecule type" value="Genomic_DNA"/>
</dbReference>
<feature type="domain" description="Pre-SET" evidence="8">
    <location>
        <begin position="423"/>
        <end position="481"/>
    </location>
</feature>
<dbReference type="AlphaFoldDB" id="A0AAD8QEU5"/>
<keyword evidence="2" id="KW-0158">Chromosome</keyword>
<comment type="caution">
    <text evidence="10">The sequence shown here is derived from an EMBL/GenBank/DDBJ whole genome shotgun (WGS) entry which is preliminary data.</text>
</comment>
<evidence type="ECO:0000256" key="5">
    <source>
        <dbReference type="PROSITE-ProRule" id="PRU00358"/>
    </source>
</evidence>
<dbReference type="Pfam" id="PF00856">
    <property type="entry name" value="SET"/>
    <property type="match status" value="1"/>
</dbReference>
<sequence>MESPPPPPPQILLTPKPDPDAPPSPTSTTHTALIPKPEPDAPTALTPELYDIYRRDLEPSPDDHPDFALQLRHSQLQLDAASANLRLTAPNPQDHANLQVSIPLPPDAAAATSSSATKKRSRAGEMVRVTSFTPQDHAHFRSIVRHARLTFEALRGIYHRQDNYDGARNRSDLRASSKMLSLGLWLYRNVRIVGPIPGVQVGDAFAYRAELCVVGLHCTPQAGICYIPASLVNEGHPVATSIVSSGGYLDDEDSGDVLVYTGSGGRQRNRVEHHADQTLQRGNLALHYSYHYGVEVRVIRCHACDSSSSRKVYVYDGLYRVVSSTFGPGKSGRDVCKYKLLRLPDQEELGSKNWCLAKELKDMVDSKVLPPGYISLDLSNGKEAFPVAVCNNVDQESSLLDFDYIAHPELPLSLEFSPVKRHKGCHCNTTCGSSCSCVRKNGGGPVYNEDGTLVRGRPIVYECGDLCDCTMSCLNRLTQRGMKHRLEVFRSKETEWGVRTLDLIQPGAFVCEYSGDVVPSDVAMDDASFIDPKRLPKRWREWGDASDALLDDNLSQFHHFREPSYVLDVSRRRNFASYISHSTTPNVFVQYVLRGNENESCPHLMVFAMDTIPPMRELSIDYGIDQQVGP</sequence>
<dbReference type="PANTHER" id="PTHR45660">
    <property type="entry name" value="HISTONE-LYSINE N-METHYLTRANSFERASE SETMAR"/>
    <property type="match status" value="1"/>
</dbReference>
<dbReference type="SMART" id="SM00466">
    <property type="entry name" value="SRA"/>
    <property type="match status" value="1"/>
</dbReference>
<dbReference type="PROSITE" id="PS50280">
    <property type="entry name" value="SET"/>
    <property type="match status" value="1"/>
</dbReference>
<dbReference type="Proteomes" id="UP001231189">
    <property type="component" value="Unassembled WGS sequence"/>
</dbReference>
<dbReference type="PANTHER" id="PTHR45660:SF92">
    <property type="entry name" value="SET DOMAIN-CONTAINING PROTEIN"/>
    <property type="match status" value="1"/>
</dbReference>
<feature type="compositionally biased region" description="Pro residues" evidence="6">
    <location>
        <begin position="1"/>
        <end position="10"/>
    </location>
</feature>
<dbReference type="Gene3D" id="2.30.280.10">
    <property type="entry name" value="SRA-YDG"/>
    <property type="match status" value="1"/>
</dbReference>
<evidence type="ECO:0000313" key="10">
    <source>
        <dbReference type="EMBL" id="KAK1601396.1"/>
    </source>
</evidence>
<evidence type="ECO:0000313" key="11">
    <source>
        <dbReference type="Proteomes" id="UP001231189"/>
    </source>
</evidence>
<dbReference type="InterPro" id="IPR015947">
    <property type="entry name" value="PUA-like_sf"/>
</dbReference>
<dbReference type="InterPro" id="IPR051357">
    <property type="entry name" value="H3K9_HMTase_SUVAR3-9"/>
</dbReference>
<dbReference type="GO" id="GO:0005634">
    <property type="term" value="C:nucleus"/>
    <property type="evidence" value="ECO:0007669"/>
    <property type="project" value="UniProtKB-SubCell"/>
</dbReference>
<evidence type="ECO:0000259" key="8">
    <source>
        <dbReference type="PROSITE" id="PS50867"/>
    </source>
</evidence>
<keyword evidence="4 5" id="KW-0539">Nucleus</keyword>
<dbReference type="PROSITE" id="PS50867">
    <property type="entry name" value="PRE_SET"/>
    <property type="match status" value="1"/>
</dbReference>
<reference evidence="10" key="1">
    <citation type="submission" date="2023-07" db="EMBL/GenBank/DDBJ databases">
        <title>A chromosome-level genome assembly of Lolium multiflorum.</title>
        <authorList>
            <person name="Chen Y."/>
            <person name="Copetti D."/>
            <person name="Kolliker R."/>
            <person name="Studer B."/>
        </authorList>
    </citation>
    <scope>NUCLEOTIDE SEQUENCE</scope>
    <source>
        <strain evidence="10">02402/16</strain>
        <tissue evidence="10">Leaf</tissue>
    </source>
</reference>
<dbReference type="InterPro" id="IPR003105">
    <property type="entry name" value="SRA_YDG"/>
</dbReference>
<feature type="domain" description="SET" evidence="7">
    <location>
        <begin position="484"/>
        <end position="623"/>
    </location>
</feature>
<evidence type="ECO:0000256" key="4">
    <source>
        <dbReference type="ARBA" id="ARBA00023242"/>
    </source>
</evidence>
<evidence type="ECO:0000259" key="7">
    <source>
        <dbReference type="PROSITE" id="PS50280"/>
    </source>
</evidence>
<dbReference type="SMART" id="SM00317">
    <property type="entry name" value="SET"/>
    <property type="match status" value="1"/>
</dbReference>
<dbReference type="InterPro" id="IPR046341">
    <property type="entry name" value="SET_dom_sf"/>
</dbReference>
<dbReference type="SUPFAM" id="SSF82199">
    <property type="entry name" value="SET domain"/>
    <property type="match status" value="1"/>
</dbReference>
<evidence type="ECO:0000256" key="2">
    <source>
        <dbReference type="ARBA" id="ARBA00022454"/>
    </source>
</evidence>
<dbReference type="SMART" id="SM00468">
    <property type="entry name" value="PreSET"/>
    <property type="match status" value="1"/>
</dbReference>
<keyword evidence="3" id="KW-0156">Chromatin regulator</keyword>
<keyword evidence="11" id="KW-1185">Reference proteome</keyword>
<dbReference type="PROSITE" id="PS51015">
    <property type="entry name" value="YDG"/>
    <property type="match status" value="1"/>
</dbReference>
<evidence type="ECO:0000259" key="9">
    <source>
        <dbReference type="PROSITE" id="PS51015"/>
    </source>
</evidence>
<evidence type="ECO:0000256" key="1">
    <source>
        <dbReference type="ARBA" id="ARBA00004286"/>
    </source>
</evidence>
<feature type="region of interest" description="Disordered" evidence="6">
    <location>
        <begin position="1"/>
        <end position="45"/>
    </location>
</feature>
<evidence type="ECO:0000256" key="3">
    <source>
        <dbReference type="ARBA" id="ARBA00022853"/>
    </source>
</evidence>
<dbReference type="Pfam" id="PF02182">
    <property type="entry name" value="SAD_SRA"/>
    <property type="match status" value="1"/>
</dbReference>
<dbReference type="Pfam" id="PF05033">
    <property type="entry name" value="Pre-SET"/>
    <property type="match status" value="1"/>
</dbReference>
<protein>
    <submittedName>
        <fullName evidence="10">Uncharacterized protein</fullName>
    </submittedName>
</protein>
<organism evidence="10 11">
    <name type="scientific">Lolium multiflorum</name>
    <name type="common">Italian ryegrass</name>
    <name type="synonym">Lolium perenne subsp. multiflorum</name>
    <dbReference type="NCBI Taxonomy" id="4521"/>
    <lineage>
        <taxon>Eukaryota</taxon>
        <taxon>Viridiplantae</taxon>
        <taxon>Streptophyta</taxon>
        <taxon>Embryophyta</taxon>
        <taxon>Tracheophyta</taxon>
        <taxon>Spermatophyta</taxon>
        <taxon>Magnoliopsida</taxon>
        <taxon>Liliopsida</taxon>
        <taxon>Poales</taxon>
        <taxon>Poaceae</taxon>
        <taxon>BOP clade</taxon>
        <taxon>Pooideae</taxon>
        <taxon>Poodae</taxon>
        <taxon>Poeae</taxon>
        <taxon>Poeae Chloroplast Group 2 (Poeae type)</taxon>
        <taxon>Loliodinae</taxon>
        <taxon>Loliinae</taxon>
        <taxon>Lolium</taxon>
    </lineage>
</organism>
<comment type="subcellular location">
    <subcellularLocation>
        <location evidence="1">Chromosome</location>
    </subcellularLocation>
    <subcellularLocation>
        <location evidence="5">Nucleus</location>
    </subcellularLocation>
</comment>
<dbReference type="PROSITE" id="PS51575">
    <property type="entry name" value="SAM_MT43_SUVAR39_2"/>
    <property type="match status" value="1"/>
</dbReference>
<feature type="domain" description="YDG" evidence="9">
    <location>
        <begin position="194"/>
        <end position="342"/>
    </location>
</feature>
<dbReference type="GO" id="GO:0008270">
    <property type="term" value="F:zinc ion binding"/>
    <property type="evidence" value="ECO:0007669"/>
    <property type="project" value="InterPro"/>
</dbReference>
<gene>
    <name evidence="10" type="ORF">QYE76_016511</name>
</gene>
<dbReference type="InterPro" id="IPR007728">
    <property type="entry name" value="Pre-SET_dom"/>
</dbReference>
<accession>A0AAD8QEU5</accession>
<proteinExistence type="predicted"/>
<evidence type="ECO:0000256" key="6">
    <source>
        <dbReference type="SAM" id="MobiDB-lite"/>
    </source>
</evidence>
<dbReference type="SUPFAM" id="SSF88697">
    <property type="entry name" value="PUA domain-like"/>
    <property type="match status" value="1"/>
</dbReference>
<dbReference type="GO" id="GO:0003690">
    <property type="term" value="F:double-stranded DNA binding"/>
    <property type="evidence" value="ECO:0007669"/>
    <property type="project" value="TreeGrafter"/>
</dbReference>
<dbReference type="InterPro" id="IPR025794">
    <property type="entry name" value="H3-K9-MeTrfase_plant"/>
</dbReference>
<name>A0AAD8QEU5_LOLMU</name>
<dbReference type="InterPro" id="IPR036987">
    <property type="entry name" value="SRA-YDG_sf"/>
</dbReference>
<dbReference type="Gene3D" id="2.170.270.10">
    <property type="entry name" value="SET domain"/>
    <property type="match status" value="1"/>
</dbReference>